<comment type="caution">
    <text evidence="3">The sequence shown here is derived from an EMBL/GenBank/DDBJ whole genome shotgun (WGS) entry which is preliminary data.</text>
</comment>
<evidence type="ECO:0000256" key="2">
    <source>
        <dbReference type="SAM" id="SignalP"/>
    </source>
</evidence>
<sequence>MMHFREGLAPIALCSMLWVGAPVLAQETELPETEPSPPQQEAQVLDTPALNMPSGLPTLPPREAFSGILERPLFNADRRPAVDAGDDQALTSATELREQWKLTGIVMVGDEVRAMLQHRDGDRHLTMIPGMPLDATWMLEEINPDSVIMGSGEEQIRLELMTPRDTKPVLTAEKGVTERSEQGNTDEQSRQPDTRESEPRRLRQSTEVSDE</sequence>
<dbReference type="Proteomes" id="UP001499915">
    <property type="component" value="Unassembled WGS sequence"/>
</dbReference>
<accession>A0ABN1I634</accession>
<feature type="chain" id="PRO_5046964853" description="General secretion pathway protein N" evidence="2">
    <location>
        <begin position="26"/>
        <end position="211"/>
    </location>
</feature>
<feature type="region of interest" description="Disordered" evidence="1">
    <location>
        <begin position="161"/>
        <end position="211"/>
    </location>
</feature>
<keyword evidence="4" id="KW-1185">Reference proteome</keyword>
<feature type="compositionally biased region" description="Basic and acidic residues" evidence="1">
    <location>
        <begin position="175"/>
        <end position="201"/>
    </location>
</feature>
<evidence type="ECO:0000313" key="3">
    <source>
        <dbReference type="EMBL" id="GAA0691519.1"/>
    </source>
</evidence>
<evidence type="ECO:0000313" key="4">
    <source>
        <dbReference type="Proteomes" id="UP001499915"/>
    </source>
</evidence>
<keyword evidence="2" id="KW-0732">Signal</keyword>
<evidence type="ECO:0008006" key="5">
    <source>
        <dbReference type="Google" id="ProtNLM"/>
    </source>
</evidence>
<reference evidence="3 4" key="1">
    <citation type="journal article" date="2019" name="Int. J. Syst. Evol. Microbiol.">
        <title>The Global Catalogue of Microorganisms (GCM) 10K type strain sequencing project: providing services to taxonomists for standard genome sequencing and annotation.</title>
        <authorList>
            <consortium name="The Broad Institute Genomics Platform"/>
            <consortium name="The Broad Institute Genome Sequencing Center for Infectious Disease"/>
            <person name="Wu L."/>
            <person name="Ma J."/>
        </authorList>
    </citation>
    <scope>NUCLEOTIDE SEQUENCE [LARGE SCALE GENOMIC DNA]</scope>
    <source>
        <strain evidence="3 4">JCM 15134</strain>
    </source>
</reference>
<gene>
    <name evidence="3" type="ORF">GCM10009104_18040</name>
</gene>
<name>A0ABN1I634_9GAMM</name>
<dbReference type="EMBL" id="BAAAET010000002">
    <property type="protein sequence ID" value="GAA0691519.1"/>
    <property type="molecule type" value="Genomic_DNA"/>
</dbReference>
<feature type="signal peptide" evidence="2">
    <location>
        <begin position="1"/>
        <end position="25"/>
    </location>
</feature>
<evidence type="ECO:0000256" key="1">
    <source>
        <dbReference type="SAM" id="MobiDB-lite"/>
    </source>
</evidence>
<proteinExistence type="predicted"/>
<organism evidence="3 4">
    <name type="scientific">Marinobacterium maritimum</name>
    <dbReference type="NCBI Taxonomy" id="500162"/>
    <lineage>
        <taxon>Bacteria</taxon>
        <taxon>Pseudomonadati</taxon>
        <taxon>Pseudomonadota</taxon>
        <taxon>Gammaproteobacteria</taxon>
        <taxon>Oceanospirillales</taxon>
        <taxon>Oceanospirillaceae</taxon>
        <taxon>Marinobacterium</taxon>
    </lineage>
</organism>
<dbReference type="RefSeq" id="WP_343805063.1">
    <property type="nucleotide sequence ID" value="NZ_BAAAET010000002.1"/>
</dbReference>
<protein>
    <recommendedName>
        <fullName evidence="5">General secretion pathway protein N</fullName>
    </recommendedName>
</protein>